<organism evidence="1">
    <name type="scientific">termite gut metagenome</name>
    <dbReference type="NCBI Taxonomy" id="433724"/>
    <lineage>
        <taxon>unclassified sequences</taxon>
        <taxon>metagenomes</taxon>
        <taxon>organismal metagenomes</taxon>
    </lineage>
</organism>
<comment type="caution">
    <text evidence="1">The sequence shown here is derived from an EMBL/GenBank/DDBJ whole genome shotgun (WGS) entry which is preliminary data.</text>
</comment>
<accession>A0A5J4R9E2</accession>
<name>A0A5J4R9E2_9ZZZZ</name>
<gene>
    <name evidence="1" type="ORF">EZS27_020961</name>
</gene>
<reference evidence="1" key="1">
    <citation type="submission" date="2019-03" db="EMBL/GenBank/DDBJ databases">
        <title>Single cell metagenomics reveals metabolic interactions within the superorganism composed of flagellate Streblomastix strix and complex community of Bacteroidetes bacteria on its surface.</title>
        <authorList>
            <person name="Treitli S.C."/>
            <person name="Kolisko M."/>
            <person name="Husnik F."/>
            <person name="Keeling P."/>
            <person name="Hampl V."/>
        </authorList>
    </citation>
    <scope>NUCLEOTIDE SEQUENCE</scope>
    <source>
        <strain evidence="1">STM</strain>
    </source>
</reference>
<proteinExistence type="predicted"/>
<evidence type="ECO:0000313" key="1">
    <source>
        <dbReference type="EMBL" id="KAA6330322.1"/>
    </source>
</evidence>
<sequence length="67" mass="7759">MSILVNDAECAEYIQSIDFQKDLPELFFHDQQAFNEPVGWQTKIITDSPLVKDFPYFIGKFTLSLSK</sequence>
<dbReference type="EMBL" id="SNRY01001519">
    <property type="protein sequence ID" value="KAA6330322.1"/>
    <property type="molecule type" value="Genomic_DNA"/>
</dbReference>
<protein>
    <submittedName>
        <fullName evidence="1">Uncharacterized protein</fullName>
    </submittedName>
</protein>
<dbReference type="AlphaFoldDB" id="A0A5J4R9E2"/>